<proteinExistence type="predicted"/>
<organism evidence="4 5">
    <name type="scientific">Microcystis aeruginosa KW</name>
    <dbReference type="NCBI Taxonomy" id="1960155"/>
    <lineage>
        <taxon>Bacteria</taxon>
        <taxon>Bacillati</taxon>
        <taxon>Cyanobacteriota</taxon>
        <taxon>Cyanophyceae</taxon>
        <taxon>Oscillatoriophycideae</taxon>
        <taxon>Chroococcales</taxon>
        <taxon>Microcystaceae</taxon>
        <taxon>Microcystis</taxon>
    </lineage>
</organism>
<dbReference type="PANTHER" id="PTHR47485">
    <property type="entry name" value="THYLAKOID LUMENAL 17.4 KDA PROTEIN, CHLOROPLASTIC"/>
    <property type="match status" value="1"/>
</dbReference>
<feature type="domain" description="vWA-MoxR associated protein N-terminal HTH" evidence="3">
    <location>
        <begin position="16"/>
        <end position="97"/>
    </location>
</feature>
<gene>
    <name evidence="4" type="ORF">B1L04_24205</name>
</gene>
<dbReference type="Pfam" id="PF00805">
    <property type="entry name" value="Pentapeptide"/>
    <property type="match status" value="5"/>
</dbReference>
<dbReference type="Pfam" id="PF26355">
    <property type="entry name" value="HTH_VMAP-M9"/>
    <property type="match status" value="1"/>
</dbReference>
<dbReference type="InterPro" id="IPR049341">
    <property type="entry name" value="TRADD-like_N"/>
</dbReference>
<evidence type="ECO:0000256" key="1">
    <source>
        <dbReference type="ARBA" id="ARBA00022737"/>
    </source>
</evidence>
<evidence type="ECO:0008006" key="6">
    <source>
        <dbReference type="Google" id="ProtNLM"/>
    </source>
</evidence>
<dbReference type="EMBL" id="MVGR01000005">
    <property type="protein sequence ID" value="OPF15579.1"/>
    <property type="molecule type" value="Genomic_DNA"/>
</dbReference>
<dbReference type="AlphaFoldDB" id="A0A1V4BP07"/>
<feature type="domain" description="TRADD-like N-terminal" evidence="2">
    <location>
        <begin position="132"/>
        <end position="188"/>
    </location>
</feature>
<evidence type="ECO:0000259" key="2">
    <source>
        <dbReference type="Pfam" id="PF20694"/>
    </source>
</evidence>
<dbReference type="Proteomes" id="UP000189835">
    <property type="component" value="Unassembled WGS sequence"/>
</dbReference>
<dbReference type="Gene3D" id="2.160.20.80">
    <property type="entry name" value="E3 ubiquitin-protein ligase SopA"/>
    <property type="match status" value="3"/>
</dbReference>
<feature type="domain" description="TRADD-like N-terminal" evidence="2">
    <location>
        <begin position="342"/>
        <end position="398"/>
    </location>
</feature>
<dbReference type="SUPFAM" id="SSF141571">
    <property type="entry name" value="Pentapeptide repeat-like"/>
    <property type="match status" value="2"/>
</dbReference>
<dbReference type="Pfam" id="PF20694">
    <property type="entry name" value="TRADD-like_N"/>
    <property type="match status" value="2"/>
</dbReference>
<reference evidence="4 5" key="1">
    <citation type="submission" date="2017-02" db="EMBL/GenBank/DDBJ databases">
        <title>Genome sequence of Microcystis aeruginosa KW.</title>
        <authorList>
            <person name="Oh H.-M."/>
            <person name="Ahn C.-Y."/>
            <person name="Jeong H."/>
            <person name="Srivastava A."/>
            <person name="Lee H.-G."/>
            <person name="Kang S.-R."/>
        </authorList>
    </citation>
    <scope>NUCLEOTIDE SEQUENCE [LARGE SCALE GENOMIC DNA]</scope>
    <source>
        <strain evidence="4 5">KW</strain>
    </source>
</reference>
<dbReference type="InterPro" id="IPR001646">
    <property type="entry name" value="5peptide_repeat"/>
</dbReference>
<accession>A0A1V4BP07</accession>
<protein>
    <recommendedName>
        <fullName evidence="6">Low-complexity protein</fullName>
    </recommendedName>
</protein>
<dbReference type="InterPro" id="IPR058651">
    <property type="entry name" value="HTH_VMAP-M9"/>
</dbReference>
<sequence>MMMNELKMTEIKTLSWTELEMLVNDLKKKHTNKLLTDVETKILKGIFDDKKYADLAEEIRQEEQSIKNAAYDLFKILSEQTGEKIGKSNLITALARYRDNSQTFDHNNKPQTQQSNKVLELVIEVGIDDLTPEKIDKINNLIQKIARDNTIKPIMKLKGSIRLFLEGSEDGLQRLADLHQSGELQALLNELKSDDIPEIIVKKAEFTTDAKVIEKDELIKAIREGTIDKTTLRFVDLSGAILIGAILSEANLRGANLKGADLRRAFLRKANLSGADLRGAILSGANLSGADLRGADLRRAFLSEADLSGADLRGAKLWGANLSGAIKVLELVIEVGIDDLTPEKIDKINNLIQKIARDETIKPIMKPKGSIRLFLEGSEDGLQRLADLHQSGELQALLNELKSDDIPEIIVKKAEFTTDAKVIEKDELIKAIREGTIDKTTLRFVDLSGAILIGAILSEANLRGANLSDAILSDAILSDANLRWANLRGANLIEANLIEANLSGADLSGADLRKANLSDAILIEANLSGANLSGAKLREADLRKANLSGADLWGANLIEADLRGAFLSEANLSEAILSGAKVENAIFIGATGITPEQKQDLIRRGAIFGDTSNDRSKVLV</sequence>
<evidence type="ECO:0000259" key="3">
    <source>
        <dbReference type="Pfam" id="PF26355"/>
    </source>
</evidence>
<name>A0A1V4BP07_MICAE</name>
<comment type="caution">
    <text evidence="4">The sequence shown here is derived from an EMBL/GenBank/DDBJ whole genome shotgun (WGS) entry which is preliminary data.</text>
</comment>
<keyword evidence="1" id="KW-0677">Repeat</keyword>
<dbReference type="PANTHER" id="PTHR47485:SF1">
    <property type="entry name" value="THYLAKOID LUMENAL 17.4 KDA PROTEIN, CHLOROPLASTIC"/>
    <property type="match status" value="1"/>
</dbReference>
<evidence type="ECO:0000313" key="5">
    <source>
        <dbReference type="Proteomes" id="UP000189835"/>
    </source>
</evidence>
<evidence type="ECO:0000313" key="4">
    <source>
        <dbReference type="EMBL" id="OPF15579.1"/>
    </source>
</evidence>